<evidence type="ECO:0000259" key="2">
    <source>
        <dbReference type="Pfam" id="PF04773"/>
    </source>
</evidence>
<sequence length="375" mass="42270">MDKQRLKILFQKKLENTISESEKKEFFDLLVEPNSLEFLRALSKEIDISENLFSEMTSEATQRVWNNIQLKKVAHSSRSLFLSRVKWSRVAALILVFLMIAGGYQYFFAGNKKVHVTKAIVGNQIIKDAMPGHTGAILKLSNGDSYLLDTTHNGCLTKGIVKSSQALCVKGAGDTAYATLTTPIGRQQKLKLSDGTLVWLNAGSSIHFPLLFNKDIREVEITGEVYFEVVHKRKQPFIVKAGNQEIQDLGTHFDVNAYRDEPSIKTTLLEGRIQVNRQLLEPGQQYSNGKITKVDAGASIAWVSGYFQFERADIKTIMRQIARWYNVKVNYEGKIPNQLFGGEIQRSLKLSQLLELLTGTGIHYTLDSNKLTIRP</sequence>
<feature type="domain" description="FecR protein" evidence="2">
    <location>
        <begin position="179"/>
        <end position="273"/>
    </location>
</feature>
<evidence type="ECO:0000259" key="3">
    <source>
        <dbReference type="Pfam" id="PF16344"/>
    </source>
</evidence>
<dbReference type="Proteomes" id="UP000266118">
    <property type="component" value="Chromosome"/>
</dbReference>
<organism evidence="4 5">
    <name type="scientific">Arachidicoccus soli</name>
    <dbReference type="NCBI Taxonomy" id="2341117"/>
    <lineage>
        <taxon>Bacteria</taxon>
        <taxon>Pseudomonadati</taxon>
        <taxon>Bacteroidota</taxon>
        <taxon>Chitinophagia</taxon>
        <taxon>Chitinophagales</taxon>
        <taxon>Chitinophagaceae</taxon>
        <taxon>Arachidicoccus</taxon>
    </lineage>
</organism>
<name>A0A386HQ68_9BACT</name>
<protein>
    <submittedName>
        <fullName evidence="4">DUF4974 domain-containing protein</fullName>
    </submittedName>
</protein>
<proteinExistence type="predicted"/>
<dbReference type="AlphaFoldDB" id="A0A386HQ68"/>
<dbReference type="PANTHER" id="PTHR30273">
    <property type="entry name" value="PERIPLASMIC SIGNAL SENSOR AND SIGMA FACTOR ACTIVATOR FECR-RELATED"/>
    <property type="match status" value="1"/>
</dbReference>
<dbReference type="Gene3D" id="3.55.50.30">
    <property type="match status" value="1"/>
</dbReference>
<keyword evidence="1" id="KW-0812">Transmembrane</keyword>
<gene>
    <name evidence="4" type="ORF">D6B99_08430</name>
</gene>
<dbReference type="InterPro" id="IPR012373">
    <property type="entry name" value="Ferrdict_sens_TM"/>
</dbReference>
<dbReference type="Gene3D" id="2.60.120.1440">
    <property type="match status" value="1"/>
</dbReference>
<dbReference type="InterPro" id="IPR006860">
    <property type="entry name" value="FecR"/>
</dbReference>
<keyword evidence="1" id="KW-0472">Membrane</keyword>
<dbReference type="Pfam" id="PF16344">
    <property type="entry name" value="FecR_C"/>
    <property type="match status" value="1"/>
</dbReference>
<reference evidence="4 5" key="1">
    <citation type="submission" date="2018-09" db="EMBL/GenBank/DDBJ databases">
        <title>Arachidicoccus sp. nov., a bacterium isolated from soil.</title>
        <authorList>
            <person name="Weon H.-Y."/>
            <person name="Kwon S.-W."/>
            <person name="Lee S.A."/>
        </authorList>
    </citation>
    <scope>NUCLEOTIDE SEQUENCE [LARGE SCALE GENOMIC DNA]</scope>
    <source>
        <strain evidence="4 5">KIS59-12</strain>
    </source>
</reference>
<keyword evidence="5" id="KW-1185">Reference proteome</keyword>
<dbReference type="InterPro" id="IPR032508">
    <property type="entry name" value="FecR_C"/>
</dbReference>
<dbReference type="KEGG" id="ark:D6B99_08430"/>
<dbReference type="PANTHER" id="PTHR30273:SF2">
    <property type="entry name" value="PROTEIN FECR"/>
    <property type="match status" value="1"/>
</dbReference>
<dbReference type="Pfam" id="PF04773">
    <property type="entry name" value="FecR"/>
    <property type="match status" value="1"/>
</dbReference>
<dbReference type="RefSeq" id="WP_119986961.1">
    <property type="nucleotide sequence ID" value="NZ_CP032489.1"/>
</dbReference>
<feature type="transmembrane region" description="Helical" evidence="1">
    <location>
        <begin position="87"/>
        <end position="107"/>
    </location>
</feature>
<dbReference type="OrthoDB" id="641696at2"/>
<evidence type="ECO:0000313" key="5">
    <source>
        <dbReference type="Proteomes" id="UP000266118"/>
    </source>
</evidence>
<feature type="domain" description="Protein FecR C-terminal" evidence="3">
    <location>
        <begin position="306"/>
        <end position="373"/>
    </location>
</feature>
<evidence type="ECO:0000256" key="1">
    <source>
        <dbReference type="SAM" id="Phobius"/>
    </source>
</evidence>
<evidence type="ECO:0000313" key="4">
    <source>
        <dbReference type="EMBL" id="AYD47630.1"/>
    </source>
</evidence>
<dbReference type="EMBL" id="CP032489">
    <property type="protein sequence ID" value="AYD47630.1"/>
    <property type="molecule type" value="Genomic_DNA"/>
</dbReference>
<accession>A0A386HQ68</accession>
<keyword evidence="1" id="KW-1133">Transmembrane helix</keyword>
<dbReference type="GO" id="GO:0016989">
    <property type="term" value="F:sigma factor antagonist activity"/>
    <property type="evidence" value="ECO:0007669"/>
    <property type="project" value="TreeGrafter"/>
</dbReference>